<feature type="compositionally biased region" description="Low complexity" evidence="1">
    <location>
        <begin position="9"/>
        <end position="25"/>
    </location>
</feature>
<feature type="region of interest" description="Disordered" evidence="1">
    <location>
        <begin position="540"/>
        <end position="597"/>
    </location>
</feature>
<feature type="compositionally biased region" description="Gly residues" evidence="1">
    <location>
        <begin position="146"/>
        <end position="156"/>
    </location>
</feature>
<feature type="non-terminal residue" evidence="2">
    <location>
        <position position="1"/>
    </location>
</feature>
<feature type="region of interest" description="Disordered" evidence="1">
    <location>
        <begin position="236"/>
        <end position="264"/>
    </location>
</feature>
<dbReference type="EMBL" id="KC608862">
    <property type="protein sequence ID" value="AGI61677.1"/>
    <property type="molecule type" value="Genomic_DNA"/>
</dbReference>
<evidence type="ECO:0000256" key="1">
    <source>
        <dbReference type="SAM" id="MobiDB-lite"/>
    </source>
</evidence>
<evidence type="ECO:0000313" key="2">
    <source>
        <dbReference type="EMBL" id="AGI61677.1"/>
    </source>
</evidence>
<protein>
    <submittedName>
        <fullName evidence="2">Uncharacterized protein</fullName>
    </submittedName>
</protein>
<reference evidence="2" key="1">
    <citation type="journal article" date="2013" name="J. Antibiot.">
        <title>Identification of micromonolactam, a new polyene macrocyclic lactam from two marine Micromonospora strains using chemical and molecular methods: clarification of the biosynthetic pathway from a glutamate starter unit.</title>
        <authorList>
            <person name="Skellam E.J."/>
            <person name="Stewart A.K."/>
            <person name="Strangman W.K."/>
            <person name="Wright J.L."/>
        </authorList>
    </citation>
    <scope>NUCLEOTIDE SEQUENCE</scope>
    <source>
        <strain evidence="2">CMS I2-32</strain>
    </source>
</reference>
<accession>M9QYU1</accession>
<sequence length="673" mass="69672">LAGEEEAEPATGGRPEVSAGRAAAVGEGGEVPGHAGPVPGHQHRPVLQRGPGGGQRVRDVQQLRGVPVGVHDGEQRGGLVAQRRLVAGGEHHRQHPAGLLRHGGDGLVGDRRRLLHDDVRVGAADPERGDTGPARVARVVPRPGLGEQGDGPGGPVDVGGGRVDVQGARQHPVPHRHQHLDHTGDTGGGLRVADVGLQRAEPERPVGGAVPAVGGDDRLRLDRVAEPGAGAVRLDQVDVGGGQPGRRQRGQDHPLLGRPVRGGQPVGRAVLVDRRPADHPEHPVAVTNGVGEPLQHQDADALGPAGAVGRRRERLAQAVRGETPLPAERGERARVHHHRDPTGERGGALPPLDGLAGQVQGDQGTRAGGVHGQRRPLEAEGVGEPAGHHARRVTGEQVAVQALRGLVQPGAVLLRLGADEDAGLAAAQRRRVDAGVLQRLPGGLQHQPLLRVHRHRLARADAEELRVELGRALQEAALADVGLAGLARVRVVQPLGVPVPVGREVGDHVPALEDQPPQVVGGGAVPGVAAADADHRDRLVVGGGPARRRDGRGGGGVPAEQAAQQPADRLRRRVVEDQGDRQVQAGGGGEPAVQLDRGERVEAQVAEGPARLDRVRAVGQHGPQHVAGLLPDQGGERPVPLVGRAALQPPPQCRQRVGLGTGGVHGLAHGTLH</sequence>
<proteinExistence type="predicted"/>
<dbReference type="AntiFam" id="ANF00248">
    <property type="entry name" value="Shadow ORF (opposite ppsD)"/>
</dbReference>
<feature type="region of interest" description="Disordered" evidence="1">
    <location>
        <begin position="1"/>
        <end position="56"/>
    </location>
</feature>
<dbReference type="AlphaFoldDB" id="M9QYU1"/>
<feature type="region of interest" description="Disordered" evidence="1">
    <location>
        <begin position="319"/>
        <end position="350"/>
    </location>
</feature>
<feature type="region of interest" description="Disordered" evidence="1">
    <location>
        <begin position="123"/>
        <end position="156"/>
    </location>
</feature>
<organism evidence="2">
    <name type="scientific">Micromonospora sp. CMS I2-32</name>
    <dbReference type="NCBI Taxonomy" id="1308947"/>
    <lineage>
        <taxon>Bacteria</taxon>
        <taxon>Bacillati</taxon>
        <taxon>Actinomycetota</taxon>
        <taxon>Actinomycetes</taxon>
        <taxon>Micromonosporales</taxon>
        <taxon>Micromonosporaceae</taxon>
        <taxon>Micromonospora</taxon>
    </lineage>
</organism>
<name>M9QYU1_9ACTN</name>